<comment type="similarity">
    <text evidence="2">Belongs to the universal stress protein A family.</text>
</comment>
<keyword evidence="3" id="KW-0963">Cytoplasm</keyword>
<dbReference type="PANTHER" id="PTHR47892:SF1">
    <property type="entry name" value="UNIVERSAL STRESS PROTEIN E"/>
    <property type="match status" value="1"/>
</dbReference>
<dbReference type="Pfam" id="PF00582">
    <property type="entry name" value="Usp"/>
    <property type="match status" value="2"/>
</dbReference>
<evidence type="ECO:0000259" key="5">
    <source>
        <dbReference type="Pfam" id="PF00582"/>
    </source>
</evidence>
<feature type="domain" description="UspA" evidence="5">
    <location>
        <begin position="5"/>
        <end position="145"/>
    </location>
</feature>
<comment type="subcellular location">
    <subcellularLocation>
        <location evidence="1">Cytoplasm</location>
    </subcellularLocation>
</comment>
<keyword evidence="7" id="KW-1185">Reference proteome</keyword>
<dbReference type="AlphaFoldDB" id="A0A1H9FN75"/>
<dbReference type="STRING" id="355243.SAMN03080615_01330"/>
<dbReference type="RefSeq" id="WP_091355659.1">
    <property type="nucleotide sequence ID" value="NZ_AP025284.1"/>
</dbReference>
<organism evidence="6 7">
    <name type="scientific">Amphritea atlantica</name>
    <dbReference type="NCBI Taxonomy" id="355243"/>
    <lineage>
        <taxon>Bacteria</taxon>
        <taxon>Pseudomonadati</taxon>
        <taxon>Pseudomonadota</taxon>
        <taxon>Gammaproteobacteria</taxon>
        <taxon>Oceanospirillales</taxon>
        <taxon>Oceanospirillaceae</taxon>
        <taxon>Amphritea</taxon>
    </lineage>
</organism>
<dbReference type="SUPFAM" id="SSF52402">
    <property type="entry name" value="Adenine nucleotide alpha hydrolases-like"/>
    <property type="match status" value="2"/>
</dbReference>
<evidence type="ECO:0000313" key="7">
    <source>
        <dbReference type="Proteomes" id="UP000198749"/>
    </source>
</evidence>
<evidence type="ECO:0000256" key="3">
    <source>
        <dbReference type="ARBA" id="ARBA00022490"/>
    </source>
</evidence>
<reference evidence="7" key="1">
    <citation type="submission" date="2016-10" db="EMBL/GenBank/DDBJ databases">
        <authorList>
            <person name="Varghese N."/>
            <person name="Submissions S."/>
        </authorList>
    </citation>
    <scope>NUCLEOTIDE SEQUENCE [LARGE SCALE GENOMIC DNA]</scope>
    <source>
        <strain evidence="7">DSM 18887</strain>
    </source>
</reference>
<gene>
    <name evidence="6" type="ORF">SAMN03080615_01330</name>
</gene>
<proteinExistence type="inferred from homology"/>
<evidence type="ECO:0000313" key="6">
    <source>
        <dbReference type="EMBL" id="SEQ38913.1"/>
    </source>
</evidence>
<dbReference type="Gene3D" id="3.40.50.12370">
    <property type="match status" value="1"/>
</dbReference>
<dbReference type="GO" id="GO:0005737">
    <property type="term" value="C:cytoplasm"/>
    <property type="evidence" value="ECO:0007669"/>
    <property type="project" value="UniProtKB-SubCell"/>
</dbReference>
<accession>A0A1H9FN75</accession>
<dbReference type="OrthoDB" id="239260at2"/>
<dbReference type="Proteomes" id="UP000198749">
    <property type="component" value="Unassembled WGS sequence"/>
</dbReference>
<protein>
    <submittedName>
        <fullName evidence="6">Universal stress protein E</fullName>
    </submittedName>
</protein>
<evidence type="ECO:0000256" key="1">
    <source>
        <dbReference type="ARBA" id="ARBA00004496"/>
    </source>
</evidence>
<sequence>MDIGKILVNLEHGKDSSLILEKALRLAEGSGAKVELFCCCYNASLRNSYLLDKESLLRAEHGYMHRVEAELEQLTGPFEELNIEIDLDLCWQRHKAEAVVRKVLRFQPDIVLHPIEQHSRLGHYIFDQSDWQLIRECPVPLLLVKQKAWSDGGHVAAAVDPFHECDTPGVLDVSILEWARRMVQTLEGDLKVMHSFNVLPHSAIFDEHLVTDFEGMQRKVRAEHVAALGALLEPYGLTTDSPAVTLKEKETHQAILEYVDEAHIDILVVGAVARGLLDRILVGSTIERILDQLHADLLVVKPPEFVSSITE</sequence>
<evidence type="ECO:0000256" key="4">
    <source>
        <dbReference type="ARBA" id="ARBA00037131"/>
    </source>
</evidence>
<name>A0A1H9FN75_9GAMM</name>
<dbReference type="PANTHER" id="PTHR47892">
    <property type="entry name" value="UNIVERSAL STRESS PROTEIN E"/>
    <property type="match status" value="1"/>
</dbReference>
<evidence type="ECO:0000256" key="2">
    <source>
        <dbReference type="ARBA" id="ARBA00008791"/>
    </source>
</evidence>
<comment type="function">
    <text evidence="4">Required for resistance to DNA-damaging agents.</text>
</comment>
<feature type="domain" description="UspA" evidence="5">
    <location>
        <begin position="176"/>
        <end position="301"/>
    </location>
</feature>
<dbReference type="EMBL" id="FOGB01000003">
    <property type="protein sequence ID" value="SEQ38913.1"/>
    <property type="molecule type" value="Genomic_DNA"/>
</dbReference>
<dbReference type="InterPro" id="IPR006016">
    <property type="entry name" value="UspA"/>
</dbReference>